<evidence type="ECO:0000313" key="7">
    <source>
        <dbReference type="Proteomes" id="UP000326198"/>
    </source>
</evidence>
<sequence>MEMEKIWDVIIAGAGPVGLFLACELATAGGLSVLILERETQLESPWKEGLFGRRGIYTPSVEAFYRRGMLNKIFAADERPMHFEKTEGFQFGGHFAGLVLNANNIDFSRWPYHLPGPSLLPGATSLGRLEAVLLERAKTLGVQVIRGMEVCQLDDRGDSVKVWAGDQCFTAQWLVGCDGGCSTVRKAAGFDFVGTDAQFTGYIAACDLDRPELLEPGFTYTTSGMYIFSAPRQLHVMDFDRDFDRSQPITREHFQEVLQRVSGTNIVVEALQLSSTFTDRSMQATEYRRGRILLAGDSAHIHSPLGAQGLSTGIGDAMNLGWKLAATIKGVAPPGLLDTYSVERHPEAARVLEWTRAQVATLRPDSYGQAVRSIMRDMINTQDGATYLAGRIWGISLRYNLGDTHPLVGCSAPDFEFDDGLRLGAKVEKGGFWVIDFGGSDSVAECVRSLQLRKFTVHYSGCSARETLGLEALLLRPDGIVAWVSTGKVDIRTLQVALSQWISLAGLDA</sequence>
<feature type="domain" description="FAD-binding" evidence="5">
    <location>
        <begin position="8"/>
        <end position="355"/>
    </location>
</feature>
<organism evidence="6 7">
    <name type="scientific">Aspergillus bertholletiae</name>
    <dbReference type="NCBI Taxonomy" id="1226010"/>
    <lineage>
        <taxon>Eukaryota</taxon>
        <taxon>Fungi</taxon>
        <taxon>Dikarya</taxon>
        <taxon>Ascomycota</taxon>
        <taxon>Pezizomycotina</taxon>
        <taxon>Eurotiomycetes</taxon>
        <taxon>Eurotiomycetidae</taxon>
        <taxon>Eurotiales</taxon>
        <taxon>Aspergillaceae</taxon>
        <taxon>Aspergillus</taxon>
        <taxon>Aspergillus subgen. Circumdati</taxon>
    </lineage>
</organism>
<protein>
    <submittedName>
        <fullName evidence="6">FAD binding domain-containing protein</fullName>
    </submittedName>
</protein>
<gene>
    <name evidence="6" type="ORF">BDV26DRAFT_299477</name>
</gene>
<dbReference type="InterPro" id="IPR002938">
    <property type="entry name" value="FAD-bd"/>
</dbReference>
<comment type="cofactor">
    <cofactor evidence="1">
        <name>FAD</name>
        <dbReference type="ChEBI" id="CHEBI:57692"/>
    </cofactor>
</comment>
<evidence type="ECO:0000256" key="4">
    <source>
        <dbReference type="ARBA" id="ARBA00023002"/>
    </source>
</evidence>
<dbReference type="PRINTS" id="PR00420">
    <property type="entry name" value="RNGMNOXGNASE"/>
</dbReference>
<dbReference type="Proteomes" id="UP000326198">
    <property type="component" value="Unassembled WGS sequence"/>
</dbReference>
<evidence type="ECO:0000256" key="3">
    <source>
        <dbReference type="ARBA" id="ARBA00022827"/>
    </source>
</evidence>
<keyword evidence="2" id="KW-0285">Flavoprotein</keyword>
<dbReference type="Pfam" id="PF21274">
    <property type="entry name" value="Rng_hyd_C"/>
    <property type="match status" value="1"/>
</dbReference>
<keyword evidence="4" id="KW-0560">Oxidoreductase</keyword>
<dbReference type="PANTHER" id="PTHR43004">
    <property type="entry name" value="TRK SYSTEM POTASSIUM UPTAKE PROTEIN"/>
    <property type="match status" value="1"/>
</dbReference>
<evidence type="ECO:0000259" key="5">
    <source>
        <dbReference type="Pfam" id="PF01494"/>
    </source>
</evidence>
<keyword evidence="7" id="KW-1185">Reference proteome</keyword>
<dbReference type="GO" id="GO:0071949">
    <property type="term" value="F:FAD binding"/>
    <property type="evidence" value="ECO:0007669"/>
    <property type="project" value="InterPro"/>
</dbReference>
<evidence type="ECO:0000256" key="1">
    <source>
        <dbReference type="ARBA" id="ARBA00001974"/>
    </source>
</evidence>
<dbReference type="EMBL" id="ML736254">
    <property type="protein sequence ID" value="KAE8375721.1"/>
    <property type="molecule type" value="Genomic_DNA"/>
</dbReference>
<dbReference type="SUPFAM" id="SSF51905">
    <property type="entry name" value="FAD/NAD(P)-binding domain"/>
    <property type="match status" value="1"/>
</dbReference>
<dbReference type="Gene3D" id="3.50.50.60">
    <property type="entry name" value="FAD/NAD(P)-binding domain"/>
    <property type="match status" value="1"/>
</dbReference>
<dbReference type="InterPro" id="IPR036188">
    <property type="entry name" value="FAD/NAD-bd_sf"/>
</dbReference>
<dbReference type="GO" id="GO:0016709">
    <property type="term" value="F:oxidoreductase activity, acting on paired donors, with incorporation or reduction of molecular oxygen, NAD(P)H as one donor, and incorporation of one atom of oxygen"/>
    <property type="evidence" value="ECO:0007669"/>
    <property type="project" value="UniProtKB-ARBA"/>
</dbReference>
<dbReference type="OrthoDB" id="2096480at2759"/>
<accession>A0A5N7B172</accession>
<dbReference type="AlphaFoldDB" id="A0A5N7B172"/>
<evidence type="ECO:0000256" key="2">
    <source>
        <dbReference type="ARBA" id="ARBA00022630"/>
    </source>
</evidence>
<reference evidence="6 7" key="1">
    <citation type="submission" date="2019-04" db="EMBL/GenBank/DDBJ databases">
        <title>Friends and foes A comparative genomics studyof 23 Aspergillus species from section Flavi.</title>
        <authorList>
            <consortium name="DOE Joint Genome Institute"/>
            <person name="Kjaerbolling I."/>
            <person name="Vesth T."/>
            <person name="Frisvad J.C."/>
            <person name="Nybo J.L."/>
            <person name="Theobald S."/>
            <person name="Kildgaard S."/>
            <person name="Isbrandt T."/>
            <person name="Kuo A."/>
            <person name="Sato A."/>
            <person name="Lyhne E.K."/>
            <person name="Kogle M.E."/>
            <person name="Wiebenga A."/>
            <person name="Kun R.S."/>
            <person name="Lubbers R.J."/>
            <person name="Makela M.R."/>
            <person name="Barry K."/>
            <person name="Chovatia M."/>
            <person name="Clum A."/>
            <person name="Daum C."/>
            <person name="Haridas S."/>
            <person name="He G."/>
            <person name="LaButti K."/>
            <person name="Lipzen A."/>
            <person name="Mondo S."/>
            <person name="Riley R."/>
            <person name="Salamov A."/>
            <person name="Simmons B.A."/>
            <person name="Magnuson J.K."/>
            <person name="Henrissat B."/>
            <person name="Mortensen U.H."/>
            <person name="Larsen T.O."/>
            <person name="Devries R.P."/>
            <person name="Grigoriev I.V."/>
            <person name="Machida M."/>
            <person name="Baker S.E."/>
            <person name="Andersen M.R."/>
        </authorList>
    </citation>
    <scope>NUCLEOTIDE SEQUENCE [LARGE SCALE GENOMIC DNA]</scope>
    <source>
        <strain evidence="6 7">IBT 29228</strain>
    </source>
</reference>
<dbReference type="PANTHER" id="PTHR43004:SF19">
    <property type="entry name" value="BINDING MONOOXYGENASE, PUTATIVE (JCVI)-RELATED"/>
    <property type="match status" value="1"/>
</dbReference>
<dbReference type="Gene3D" id="3.30.70.2450">
    <property type="match status" value="1"/>
</dbReference>
<dbReference type="PROSITE" id="PS51257">
    <property type="entry name" value="PROKAR_LIPOPROTEIN"/>
    <property type="match status" value="1"/>
</dbReference>
<dbReference type="Pfam" id="PF01494">
    <property type="entry name" value="FAD_binding_3"/>
    <property type="match status" value="1"/>
</dbReference>
<name>A0A5N7B172_9EURO</name>
<evidence type="ECO:0000313" key="6">
    <source>
        <dbReference type="EMBL" id="KAE8375721.1"/>
    </source>
</evidence>
<keyword evidence="3" id="KW-0274">FAD</keyword>
<dbReference type="InterPro" id="IPR050641">
    <property type="entry name" value="RIFMO-like"/>
</dbReference>
<proteinExistence type="predicted"/>
<dbReference type="Gene3D" id="3.40.30.120">
    <property type="match status" value="1"/>
</dbReference>